<feature type="domain" description="HTH araC/xylS-type" evidence="5">
    <location>
        <begin position="253"/>
        <end position="357"/>
    </location>
</feature>
<dbReference type="PROSITE" id="PS01124">
    <property type="entry name" value="HTH_ARAC_FAMILY_2"/>
    <property type="match status" value="1"/>
</dbReference>
<feature type="transmembrane region" description="Helical" evidence="4">
    <location>
        <begin position="12"/>
        <end position="31"/>
    </location>
</feature>
<feature type="transmembrane region" description="Helical" evidence="4">
    <location>
        <begin position="125"/>
        <end position="142"/>
    </location>
</feature>
<keyword evidence="4" id="KW-0812">Transmembrane</keyword>
<proteinExistence type="predicted"/>
<gene>
    <name evidence="6" type="ORF">CLV60_101239</name>
</gene>
<feature type="transmembrane region" description="Helical" evidence="4">
    <location>
        <begin position="46"/>
        <end position="65"/>
    </location>
</feature>
<feature type="transmembrane region" description="Helical" evidence="4">
    <location>
        <begin position="186"/>
        <end position="207"/>
    </location>
</feature>
<feature type="transmembrane region" description="Helical" evidence="4">
    <location>
        <begin position="163"/>
        <end position="180"/>
    </location>
</feature>
<evidence type="ECO:0000256" key="3">
    <source>
        <dbReference type="ARBA" id="ARBA00023163"/>
    </source>
</evidence>
<evidence type="ECO:0000256" key="2">
    <source>
        <dbReference type="ARBA" id="ARBA00023125"/>
    </source>
</evidence>
<reference evidence="6 7" key="1">
    <citation type="submission" date="2018-03" db="EMBL/GenBank/DDBJ databases">
        <title>Genomic Encyclopedia of Archaeal and Bacterial Type Strains, Phase II (KMG-II): from individual species to whole genera.</title>
        <authorList>
            <person name="Goeker M."/>
        </authorList>
    </citation>
    <scope>NUCLEOTIDE SEQUENCE [LARGE SCALE GENOMIC DNA]</scope>
    <source>
        <strain evidence="6 7">DSM 29057</strain>
    </source>
</reference>
<feature type="transmembrane region" description="Helical" evidence="4">
    <location>
        <begin position="77"/>
        <end position="95"/>
    </location>
</feature>
<dbReference type="SUPFAM" id="SSF46689">
    <property type="entry name" value="Homeodomain-like"/>
    <property type="match status" value="1"/>
</dbReference>
<dbReference type="Pfam" id="PF12833">
    <property type="entry name" value="HTH_18"/>
    <property type="match status" value="1"/>
</dbReference>
<dbReference type="Proteomes" id="UP000241964">
    <property type="component" value="Unassembled WGS sequence"/>
</dbReference>
<accession>A0A2P8GIW6</accession>
<evidence type="ECO:0000259" key="5">
    <source>
        <dbReference type="PROSITE" id="PS01124"/>
    </source>
</evidence>
<comment type="caution">
    <text evidence="6">The sequence shown here is derived from an EMBL/GenBank/DDBJ whole genome shotgun (WGS) entry which is preliminary data.</text>
</comment>
<dbReference type="AlphaFoldDB" id="A0A2P8GIW6"/>
<dbReference type="InterPro" id="IPR009057">
    <property type="entry name" value="Homeodomain-like_sf"/>
</dbReference>
<dbReference type="Gene3D" id="1.10.10.60">
    <property type="entry name" value="Homeodomain-like"/>
    <property type="match status" value="2"/>
</dbReference>
<keyword evidence="1" id="KW-0805">Transcription regulation</keyword>
<keyword evidence="4" id="KW-0472">Membrane</keyword>
<evidence type="ECO:0000313" key="6">
    <source>
        <dbReference type="EMBL" id="PSL33870.1"/>
    </source>
</evidence>
<organism evidence="6 7">
    <name type="scientific">Dyadobacter jiangsuensis</name>
    <dbReference type="NCBI Taxonomy" id="1591085"/>
    <lineage>
        <taxon>Bacteria</taxon>
        <taxon>Pseudomonadati</taxon>
        <taxon>Bacteroidota</taxon>
        <taxon>Cytophagia</taxon>
        <taxon>Cytophagales</taxon>
        <taxon>Spirosomataceae</taxon>
        <taxon>Dyadobacter</taxon>
    </lineage>
</organism>
<evidence type="ECO:0000256" key="4">
    <source>
        <dbReference type="SAM" id="Phobius"/>
    </source>
</evidence>
<keyword evidence="2" id="KW-0238">DNA-binding</keyword>
<dbReference type="InterPro" id="IPR018060">
    <property type="entry name" value="HTH_AraC"/>
</dbReference>
<keyword evidence="7" id="KW-1185">Reference proteome</keyword>
<dbReference type="SMART" id="SM00342">
    <property type="entry name" value="HTH_ARAC"/>
    <property type="match status" value="1"/>
</dbReference>
<name>A0A2P8GIW6_9BACT</name>
<keyword evidence="3" id="KW-0804">Transcription</keyword>
<sequence>MLLRKPSNQVANRILAALILVLMGHLLLVALDVKDLFLVYPHFSRLSWLLPLLYGPLIVLLTQSITDPDFRLRPSQGLSLLPFVVYFVILLPYFASSAADKLACLSNAHLVAQQDFGWMNTLTNYLHVGFVAGALVTFYRNVRKRTEHFSSSELIDVRWLKEFLWIVLSVMLFSVITFYARKYRITYLSGIYPAHFLLVVVLVYWIAFKLLHEKAALTPAPATEPAHPAHETEPVVKYAKSGITDALSDDIAQRVTTLMHSEKPYLDNNLTLAELAARMDIPRHQLSQVINTAFGVNFFEFVNQYRLQEFKIQALDPSNQHLSLLGIALECGFNSKATFNQAFKKLEGTTPSDFVKKSRENVLK</sequence>
<evidence type="ECO:0000313" key="7">
    <source>
        <dbReference type="Proteomes" id="UP000241964"/>
    </source>
</evidence>
<dbReference type="EMBL" id="PYAS01000001">
    <property type="protein sequence ID" value="PSL33870.1"/>
    <property type="molecule type" value="Genomic_DNA"/>
</dbReference>
<dbReference type="PANTHER" id="PTHR43280:SF29">
    <property type="entry name" value="ARAC-FAMILY TRANSCRIPTIONAL REGULATOR"/>
    <property type="match status" value="1"/>
</dbReference>
<protein>
    <submittedName>
        <fullName evidence="6">AraC family transcriptional regulator</fullName>
    </submittedName>
</protein>
<dbReference type="PANTHER" id="PTHR43280">
    <property type="entry name" value="ARAC-FAMILY TRANSCRIPTIONAL REGULATOR"/>
    <property type="match status" value="1"/>
</dbReference>
<dbReference type="GO" id="GO:0003700">
    <property type="term" value="F:DNA-binding transcription factor activity"/>
    <property type="evidence" value="ECO:0007669"/>
    <property type="project" value="InterPro"/>
</dbReference>
<keyword evidence="4" id="KW-1133">Transmembrane helix</keyword>
<evidence type="ECO:0000256" key="1">
    <source>
        <dbReference type="ARBA" id="ARBA00023015"/>
    </source>
</evidence>
<dbReference type="GO" id="GO:0043565">
    <property type="term" value="F:sequence-specific DNA binding"/>
    <property type="evidence" value="ECO:0007669"/>
    <property type="project" value="InterPro"/>
</dbReference>